<accession>A0A9D1FE95</accession>
<reference evidence="1" key="1">
    <citation type="submission" date="2020-10" db="EMBL/GenBank/DDBJ databases">
        <authorList>
            <person name="Gilroy R."/>
        </authorList>
    </citation>
    <scope>NUCLEOTIDE SEQUENCE</scope>
    <source>
        <strain evidence="1">ChiHjej10B9-9673</strain>
    </source>
</reference>
<evidence type="ECO:0000313" key="2">
    <source>
        <dbReference type="Proteomes" id="UP000824001"/>
    </source>
</evidence>
<evidence type="ECO:0000313" key="1">
    <source>
        <dbReference type="EMBL" id="HIS67323.1"/>
    </source>
</evidence>
<dbReference type="AlphaFoldDB" id="A0A9D1FE95"/>
<dbReference type="EMBL" id="DVJK01000201">
    <property type="protein sequence ID" value="HIS67323.1"/>
    <property type="molecule type" value="Genomic_DNA"/>
</dbReference>
<name>A0A9D1FE95_9FIRM</name>
<comment type="caution">
    <text evidence="1">The sequence shown here is derived from an EMBL/GenBank/DDBJ whole genome shotgun (WGS) entry which is preliminary data.</text>
</comment>
<gene>
    <name evidence="1" type="ORF">IAC18_07140</name>
</gene>
<reference evidence="1" key="2">
    <citation type="journal article" date="2021" name="PeerJ">
        <title>Extensive microbial diversity within the chicken gut microbiome revealed by metagenomics and culture.</title>
        <authorList>
            <person name="Gilroy R."/>
            <person name="Ravi A."/>
            <person name="Getino M."/>
            <person name="Pursley I."/>
            <person name="Horton D.L."/>
            <person name="Alikhan N.F."/>
            <person name="Baker D."/>
            <person name="Gharbi K."/>
            <person name="Hall N."/>
            <person name="Watson M."/>
            <person name="Adriaenssens E.M."/>
            <person name="Foster-Nyarko E."/>
            <person name="Jarju S."/>
            <person name="Secka A."/>
            <person name="Antonio M."/>
            <person name="Oren A."/>
            <person name="Chaudhuri R.R."/>
            <person name="La Ragione R."/>
            <person name="Hildebrand F."/>
            <person name="Pallen M.J."/>
        </authorList>
    </citation>
    <scope>NUCLEOTIDE SEQUENCE</scope>
    <source>
        <strain evidence="1">ChiHjej10B9-9673</strain>
    </source>
</reference>
<proteinExistence type="predicted"/>
<organism evidence="1 2">
    <name type="scientific">Candidatus Scatomorpha merdipullorum</name>
    <dbReference type="NCBI Taxonomy" id="2840927"/>
    <lineage>
        <taxon>Bacteria</taxon>
        <taxon>Bacillati</taxon>
        <taxon>Bacillota</taxon>
        <taxon>Clostridia</taxon>
        <taxon>Eubacteriales</taxon>
        <taxon>Candidatus Scatomorpha</taxon>
    </lineage>
</organism>
<sequence>MKGRAIAFLLIFALICGAFGFMSADLSASARDYALEGELLAGSREAAEGIALEYAQWLHGCLVWRTAYDLGSGGQTLDFSWRSSLEEPETRPFELEAEDVFDRFAVGPGSEYSPAIAGLVDGFLESGKLSEEYVLNDYVDCVPVVFRLLVPDEGGGAWVRTQRSLSELFFVPLPENVRVRFERDEGSSFYDYKYAGSGLTARASSVEAAGYIYFTFSVRESLSGENELRFEGGPLLDGSHLPGGGWGLWRVKLEGEGLALESLEQVLSLGTDWQDAVLALDGERPLLLTLADGRVTLRALDAESGAVTDEFTLFEGFEPSWYGLAELEVQSFPEGIAVADRDGAAATLLRSGEGYTGLRLWDSQAEYDERSRLLGLGPEGSFYAYERQYRLFGERLAVLEPTDIYSGSNKQAEGLLMLYVYDPEDGLIFAERLSSPLSGVSQYVGSETALVPAEQRSTK</sequence>
<protein>
    <submittedName>
        <fullName evidence="1">Uncharacterized protein</fullName>
    </submittedName>
</protein>
<dbReference type="Proteomes" id="UP000824001">
    <property type="component" value="Unassembled WGS sequence"/>
</dbReference>